<name>A0A1I9SDE0_9CAUD</name>
<sequence>MPARRQSDPQPRPSRRKPAATPEARESQLVAKAARLAEQQLEDGTASAQVITHFLKLGSTREILEQERLRHENELLKVKREAYESQQRIEELYTNAISAMRAYSGQQPFEQPDE</sequence>
<organism evidence="2 3">
    <name type="scientific">Streptomyces phage OlympicHelado</name>
    <dbReference type="NCBI Taxonomy" id="1897524"/>
    <lineage>
        <taxon>Viruses</taxon>
        <taxon>Duplodnaviria</taxon>
        <taxon>Heunggongvirae</taxon>
        <taxon>Uroviricota</taxon>
        <taxon>Caudoviricetes</taxon>
        <taxon>Rimavirus</taxon>
        <taxon>Rimavirus rima</taxon>
    </lineage>
</organism>
<dbReference type="EMBL" id="KX670789">
    <property type="protein sequence ID" value="AOZ64867.1"/>
    <property type="molecule type" value="Genomic_DNA"/>
</dbReference>
<evidence type="ECO:0000256" key="1">
    <source>
        <dbReference type="SAM" id="MobiDB-lite"/>
    </source>
</evidence>
<reference evidence="2 3" key="1">
    <citation type="submission" date="2016-08" db="EMBL/GenBank/DDBJ databases">
        <authorList>
            <person name="Delwel I.O."/>
            <person name="Rosado J.E."/>
            <person name="Bhuiyan S."/>
            <person name="Layton S.R."/>
            <person name="Benjamin R.C."/>
            <person name="Hughes L.E."/>
            <person name="Garlena R.A."/>
            <person name="Russell D.A."/>
            <person name="Pope W.H."/>
            <person name="Jacobs-Sera D."/>
            <person name="Hendrix R.W."/>
            <person name="Hatfull G.F."/>
        </authorList>
    </citation>
    <scope>NUCLEOTIDE SEQUENCE [LARGE SCALE GENOMIC DNA]</scope>
</reference>
<evidence type="ECO:0000313" key="2">
    <source>
        <dbReference type="EMBL" id="AOZ64867.1"/>
    </source>
</evidence>
<proteinExistence type="predicted"/>
<evidence type="ECO:0000313" key="3">
    <source>
        <dbReference type="Proteomes" id="UP000224592"/>
    </source>
</evidence>
<gene>
    <name evidence="2" type="ORF">SEA_OLYMPICHELADO_1</name>
</gene>
<feature type="region of interest" description="Disordered" evidence="1">
    <location>
        <begin position="1"/>
        <end position="29"/>
    </location>
</feature>
<protein>
    <submittedName>
        <fullName evidence="2">Uncharacterized protein</fullName>
    </submittedName>
</protein>
<dbReference type="Proteomes" id="UP000224592">
    <property type="component" value="Segment"/>
</dbReference>
<accession>A0A1I9SDE0</accession>